<evidence type="ECO:0000256" key="6">
    <source>
        <dbReference type="ARBA" id="ARBA00023136"/>
    </source>
</evidence>
<evidence type="ECO:0000256" key="4">
    <source>
        <dbReference type="ARBA" id="ARBA00022692"/>
    </source>
</evidence>
<dbReference type="GO" id="GO:0005886">
    <property type="term" value="C:plasma membrane"/>
    <property type="evidence" value="ECO:0007669"/>
    <property type="project" value="UniProtKB-SubCell"/>
</dbReference>
<keyword evidence="3" id="KW-1003">Cell membrane</keyword>
<evidence type="ECO:0000256" key="7">
    <source>
        <dbReference type="PROSITE-ProRule" id="PRU00473"/>
    </source>
</evidence>
<feature type="region of interest" description="Disordered" evidence="8">
    <location>
        <begin position="99"/>
        <end position="126"/>
    </location>
</feature>
<keyword evidence="11" id="KW-0282">Flagellum</keyword>
<evidence type="ECO:0000256" key="8">
    <source>
        <dbReference type="SAM" id="MobiDB-lite"/>
    </source>
</evidence>
<evidence type="ECO:0000313" key="11">
    <source>
        <dbReference type="EMBL" id="SQD78635.1"/>
    </source>
</evidence>
<accession>A0A330LX05</accession>
<dbReference type="InterPro" id="IPR050330">
    <property type="entry name" value="Bact_OuterMem_StrucFunc"/>
</dbReference>
<dbReference type="PANTHER" id="PTHR30329">
    <property type="entry name" value="STATOR ELEMENT OF FLAGELLAR MOTOR COMPLEX"/>
    <property type="match status" value="1"/>
</dbReference>
<dbReference type="Pfam" id="PF00691">
    <property type="entry name" value="OmpA"/>
    <property type="match status" value="1"/>
</dbReference>
<feature type="transmembrane region" description="Helical" evidence="9">
    <location>
        <begin position="21"/>
        <end position="46"/>
    </location>
</feature>
<sequence length="335" mass="37490">MSENIIIIKRKRRRRGKSKGGGAWKVAFADFMLALMAFFMVLWILAVSNADERKEFSESIRNYSIFESESNPFDFSGNPLPTSIGADLSVLDSRHQPDLTKHSISKKTARSLNQRTADDEGDSGYGDKPMMNSLLKGQLTSPEQLALLASKLEALTDSIGAAENIDIEVVPQGLRILLHDNAKHKMFRRGSAQMTPFFQDVLRSLAPVFIPIENKLMISGHTDRSKFHNAAFTNWELSSKRALQARQMLQIGGMPRERVAQVVAMSDTMPIDAANPKSSVNRRIELLLLTEDAEEAIKSLFNRDKPDNAIDNAVDRAEYNRPVLRSKVLFDNVGK</sequence>
<gene>
    <name evidence="11" type="ORF">MORIYA_2157</name>
</gene>
<dbReference type="Gene3D" id="3.30.1330.60">
    <property type="entry name" value="OmpA-like domain"/>
    <property type="match status" value="1"/>
</dbReference>
<dbReference type="InterPro" id="IPR006665">
    <property type="entry name" value="OmpA-like"/>
</dbReference>
<dbReference type="InterPro" id="IPR036737">
    <property type="entry name" value="OmpA-like_sf"/>
</dbReference>
<keyword evidence="11" id="KW-0966">Cell projection</keyword>
<dbReference type="PANTHER" id="PTHR30329:SF21">
    <property type="entry name" value="LIPOPROTEIN YIAD-RELATED"/>
    <property type="match status" value="1"/>
</dbReference>
<evidence type="ECO:0000313" key="12">
    <source>
        <dbReference type="Proteomes" id="UP000250163"/>
    </source>
</evidence>
<dbReference type="KEGG" id="mya:MORIYA_2157"/>
<name>A0A330LX05_9GAMM</name>
<comment type="subcellular location">
    <subcellularLocation>
        <location evidence="1">Cell membrane</location>
        <topology evidence="1">Single-pass membrane protein</topology>
    </subcellularLocation>
</comment>
<dbReference type="CDD" id="cd07185">
    <property type="entry name" value="OmpA_C-like"/>
    <property type="match status" value="1"/>
</dbReference>
<evidence type="ECO:0000256" key="3">
    <source>
        <dbReference type="ARBA" id="ARBA00022475"/>
    </source>
</evidence>
<evidence type="ECO:0000256" key="5">
    <source>
        <dbReference type="ARBA" id="ARBA00022989"/>
    </source>
</evidence>
<reference evidence="12" key="1">
    <citation type="submission" date="2018-05" db="EMBL/GenBank/DDBJ databases">
        <authorList>
            <person name="Cea G.-C."/>
            <person name="William W."/>
        </authorList>
    </citation>
    <scope>NUCLEOTIDE SEQUENCE [LARGE SCALE GENOMIC DNA]</scope>
    <source>
        <strain evidence="12">DB21MT 5</strain>
    </source>
</reference>
<evidence type="ECO:0000256" key="9">
    <source>
        <dbReference type="SAM" id="Phobius"/>
    </source>
</evidence>
<dbReference type="AlphaFoldDB" id="A0A330LX05"/>
<organism evidence="11 12">
    <name type="scientific">Moritella yayanosii</name>
    <dbReference type="NCBI Taxonomy" id="69539"/>
    <lineage>
        <taxon>Bacteria</taxon>
        <taxon>Pseudomonadati</taxon>
        <taxon>Pseudomonadota</taxon>
        <taxon>Gammaproteobacteria</taxon>
        <taxon>Alteromonadales</taxon>
        <taxon>Moritellaceae</taxon>
        <taxon>Moritella</taxon>
    </lineage>
</organism>
<dbReference type="OrthoDB" id="9809186at2"/>
<dbReference type="PROSITE" id="PS51123">
    <property type="entry name" value="OMPA_2"/>
    <property type="match status" value="1"/>
</dbReference>
<evidence type="ECO:0000256" key="1">
    <source>
        <dbReference type="ARBA" id="ARBA00004162"/>
    </source>
</evidence>
<comment type="similarity">
    <text evidence="2">Belongs to the MotB family.</text>
</comment>
<keyword evidence="5 9" id="KW-1133">Transmembrane helix</keyword>
<keyword evidence="12" id="KW-1185">Reference proteome</keyword>
<protein>
    <submittedName>
        <fullName evidence="11">Putative flagellar motor protein MotB/LafU</fullName>
    </submittedName>
</protein>
<evidence type="ECO:0000256" key="2">
    <source>
        <dbReference type="ARBA" id="ARBA00008914"/>
    </source>
</evidence>
<evidence type="ECO:0000259" key="10">
    <source>
        <dbReference type="PROSITE" id="PS51123"/>
    </source>
</evidence>
<keyword evidence="4 9" id="KW-0812">Transmembrane</keyword>
<keyword evidence="6 7" id="KW-0472">Membrane</keyword>
<dbReference type="Pfam" id="PF13677">
    <property type="entry name" value="MotB_plug"/>
    <property type="match status" value="1"/>
</dbReference>
<dbReference type="Proteomes" id="UP000250163">
    <property type="component" value="Chromosome MORIYA"/>
</dbReference>
<dbReference type="SUPFAM" id="SSF103088">
    <property type="entry name" value="OmpA-like"/>
    <property type="match status" value="1"/>
</dbReference>
<proteinExistence type="inferred from homology"/>
<dbReference type="RefSeq" id="WP_112714848.1">
    <property type="nucleotide sequence ID" value="NZ_LS483250.1"/>
</dbReference>
<keyword evidence="11" id="KW-0969">Cilium</keyword>
<dbReference type="InterPro" id="IPR025713">
    <property type="entry name" value="MotB-like_N_dom"/>
</dbReference>
<feature type="domain" description="OmpA-like" evidence="10">
    <location>
        <begin position="172"/>
        <end position="292"/>
    </location>
</feature>
<dbReference type="EMBL" id="LS483250">
    <property type="protein sequence ID" value="SQD78635.1"/>
    <property type="molecule type" value="Genomic_DNA"/>
</dbReference>